<dbReference type="RefSeq" id="WP_107277423.1">
    <property type="nucleotide sequence ID" value="NZ_PYOJ01000020.1"/>
</dbReference>
<dbReference type="Proteomes" id="UP000240410">
    <property type="component" value="Unassembled WGS sequence"/>
</dbReference>
<dbReference type="EMBL" id="PYOJ01000020">
    <property type="protein sequence ID" value="PSV88121.1"/>
    <property type="molecule type" value="Genomic_DNA"/>
</dbReference>
<sequence>MKIILFILIVAAYIFPSYANASHFRGGGFTWTMIDDDGDGQKNDLIVTYTSACASGNDGCASFTNPSTPTSPISTNPVNKDIDGYRLRVDQRLFKNISLSNTYAFVASGGARISELQNNSSGDWLITAVVDPRNGNLPPQIDLPILLQVPQRNADSTTLTSWQYQISGFDPNGDNYRFRLATSAEMGPGTQPSGFSVSQTGLITWSSSGTRTTGLYSAGVVVEDLDDNGSVKSSSQFDIMLDLRNASATQFTSSLPTSRTVYLYPDETYEFSFFGTNINSEELNNLNDTLTEPTANNFKYDATGVNPGTYTTTVRISATGAVLSYENVTFIVQDPDAPILNNMDGERQYFALNVPVFIDVGRDATVQYTREAHLNGGKLQLNVNFSLGAANLSLDNSNGLTIQNNELLHNGVKIADIDPNKNGQNSALLFSFTSEDATIEVVEKIVRNLQYTSTASSLPSTDVSGTLLLENSFGISSVKPLSIIPLLPSDPMMVLVNFLNGTVTNITADELNAIIDVDSATPMAQMWYEESLLDQRDTGFVDYTLPTPYETQKIIDAVNALQLANGTDGSQLSVEDFENAGLEGVTQNTLPAMQEMMTSGGFTSLSDIQIAITAYNANYDLLVDDLTGNADGVLVDDTIINGILNNDTAMSSLSDWYSEAMPLASATHFLEPTAPLLGEVQEVVDAVNLLNEVIYSIKPSSDLTQSTFGHLGITGVNSDNILFLREYITTQVPTSLADIQSALDGYVNIVDDINGNANLTPVTAEELNTALNSSNALPQFESLYSEALSTMGASTTSFTNNNQPSTLEIEQMIANINLLGAIMLNDDETVTGFTPNVLAELGLTGITSDNFELISEQISLDNVNTLAEIEAIVMPINAIVDDMQGNNDTVMVSAAQLNQYLGNSSASVSNEPLYSEALSDFEPTTAKAEDIQAMVTAVNNINSIIQQGEGSGVTLENSDLEALSLLGVPSNALPIIQEQLETGSFTTIAEIKSLVNSVEAIVDDINGNVDNQSITAQQLNGLSNTNAAVTQNESIYSEALDLANPVNSESIENIILSSNILADTIAGSTSAGLSPADLDNLGVTGADLNNISFIEQQIATGEYTNLTDIQTLVNNVDLLLSDINDPTTSVSISADQLNALSGIDDAIVSNENLYSEALDSLDASTATISDVSSIVTLINDLADVINNGENSTATIDEIKLTNLGIDGVTIDNISLIEEQIESGELTSIANIQDAVDGLNAILEDINGNDDGTPASAEEINQLVGIDNAMQSNEALYTEAFGKLDTDTLTNQDIIDAVAATNNFVDVMANGTDATATLGQDELEDIGITGLDSDNTDLIIDQIEGGDLGTIADIQDAVNGLNAIIEDINGNNDGTPASADEINNLPGIDDATESNEPLYTEAFDNLDSDTLTNQDIIDAVAATNDLADVITNGTDATATLDQEELEAVGITGLDSDNTELIINQIEGGDLDTIADIQDAVNGLNAIIEDINGNNDGMPASADEINQLADIDDATESNEPLYTEAFGNLDSDILTNQDIIDAVAATNDLADVITNGTDATATLDQEGLEAVGITGLDSDNTELIINQIEGGGLGTIADIQDAVDGLNAILEDINGNDDGTPASADEINNLPGIDDATESNEPLYTEAFGNLDSDTLTNQDIIDAVAATNDLADVITNGTDATATLGQDELEDIGITGLDSDNTDLIIDQIEGGDLGTIADIQDAVNGLNAIIEDINGNNDGTPASADEINNLPGIDDATESNEPLYTEAFDNLDSDTLTNQDIIDAVAATNDLADVITNGTDATATLDQEELEAVGITGLDSDNTELIINQIEGGDLDTIADIQDAVNGLNAIIEDINGNNDGMPASADEINQLADIDDATESNEPLYTEAFGNLDSDILTNQDIIDAVAATNDLADVITNGTDAIATLEQEELEAIGITDLDSVSTQLITDQIVSGELTTIADIQYVVDGLNAIIDDINGNEDGQLVTAEEINRLVGIDNATESNQDLYSDAFSRLDSEALTTQDITAAVSAVNDLADVFINGTEATATLEQSELKAVGISGLDDSSTERVIDKINSGELTSLDSIQDYVSAYNIINDYLDDPTKTPPSSLDYETVGIMAVSDTNLSEINQGLKDKLVVEFDDIQALVDTVNIPSLENDMDGDGIIDDWDKDMDGDGVANHLDAFPADKFASVDFNGDGVPDAGIQPLRSVNVGKNDSVIVNSGEVLEFVPVTLTTGASLEDVSSRFGKVAIIDNKILFQAPEKVPEQLYINYQWKDINGDVFDELLKMTSGSTNIDAPVFGNLGPKEIDAEGLFTKIDALTPTAFDILGNPVPVSIDGTPRIRSGNQVVYWLAKDDQGRESIAGQLFKVNPQVNIEQNRIAYEGEKSTLTIRLNGLAPDYPVNIPLSISQGSSSSDSSDHGLSPTMILSIEKDRTALVEFDVYADDVIEGKETLVVNLDPSVNKGVYDSIQIDINEGTPIPVVEANVIDRDGQIVTLAYPELAEGLSVSADIVSFATDIEFEWYYRRFGDDAEFIGNTLNNEPLLIGKALSIGRHEFEFIGTAINEDIPPMLGKALLRVIEPKELSFDIDSDRDGISDKDEGFVDSDGDLIPDYLDSVDVCELQVIDNDKVAMNGGFVLESTPGSCMKLGLVSESVGSYSPFVNVDDLGEDLNDIFKLPADDENLDAYAVSEVHNYTVTNVLNESVTVVLPLTSPFTDKSVLRKYTDREGWFDFDTTEPGSGLRYAVGEPGFCPSPGAEDYVDTFVEDAYCLEVTLKDGGRHDNDGVRNGQIDDPSYVLEKANAVRVNVRGGASDIILMYVLLLLFTVRYLSAKKRNTL</sequence>
<feature type="signal peptide" evidence="2">
    <location>
        <begin position="1"/>
        <end position="21"/>
    </location>
</feature>
<dbReference type="InterPro" id="IPR028974">
    <property type="entry name" value="TSP_type-3_rpt"/>
</dbReference>
<dbReference type="Gene3D" id="4.10.1080.10">
    <property type="entry name" value="TSP type-3 repeat"/>
    <property type="match status" value="1"/>
</dbReference>
<comment type="caution">
    <text evidence="3">The sequence shown here is derived from an EMBL/GenBank/DDBJ whole genome shotgun (WGS) entry which is preliminary data.</text>
</comment>
<evidence type="ECO:0000256" key="1">
    <source>
        <dbReference type="SAM" id="Phobius"/>
    </source>
</evidence>
<accession>A0A2T3M7D5</accession>
<reference evidence="3 4" key="1">
    <citation type="submission" date="2018-03" db="EMBL/GenBank/DDBJ databases">
        <title>Whole genome sequencing of Histamine producing bacteria.</title>
        <authorList>
            <person name="Butler K."/>
        </authorList>
    </citation>
    <scope>NUCLEOTIDE SEQUENCE [LARGE SCALE GENOMIC DNA]</scope>
    <source>
        <strain evidence="3 4">ATCC 33979</strain>
    </source>
</reference>
<evidence type="ECO:0000256" key="2">
    <source>
        <dbReference type="SAM" id="SignalP"/>
    </source>
</evidence>
<evidence type="ECO:0000313" key="3">
    <source>
        <dbReference type="EMBL" id="PSV88121.1"/>
    </source>
</evidence>
<name>A0A2T3M7D5_PHOLE</name>
<dbReference type="OrthoDB" id="5242130at2"/>
<feature type="transmembrane region" description="Helical" evidence="1">
    <location>
        <begin position="2816"/>
        <end position="2832"/>
    </location>
</feature>
<gene>
    <name evidence="3" type="ORF">CTM89_15180</name>
</gene>
<keyword evidence="1" id="KW-0812">Transmembrane</keyword>
<proteinExistence type="predicted"/>
<evidence type="ECO:0008006" key="5">
    <source>
        <dbReference type="Google" id="ProtNLM"/>
    </source>
</evidence>
<dbReference type="SUPFAM" id="SSF103647">
    <property type="entry name" value="TSP type-3 repeat"/>
    <property type="match status" value="1"/>
</dbReference>
<feature type="chain" id="PRO_5015482464" description="Dystroglycan-type cadherin-like domain-containing protein" evidence="2">
    <location>
        <begin position="22"/>
        <end position="2839"/>
    </location>
</feature>
<keyword evidence="2" id="KW-0732">Signal</keyword>
<keyword evidence="1" id="KW-1133">Transmembrane helix</keyword>
<evidence type="ECO:0000313" key="4">
    <source>
        <dbReference type="Proteomes" id="UP000240410"/>
    </source>
</evidence>
<keyword evidence="1" id="KW-0472">Membrane</keyword>
<dbReference type="GO" id="GO:0005509">
    <property type="term" value="F:calcium ion binding"/>
    <property type="evidence" value="ECO:0007669"/>
    <property type="project" value="InterPro"/>
</dbReference>
<protein>
    <recommendedName>
        <fullName evidence="5">Dystroglycan-type cadherin-like domain-containing protein</fullName>
    </recommendedName>
</protein>
<organism evidence="3 4">
    <name type="scientific">Photobacterium leiognathi</name>
    <dbReference type="NCBI Taxonomy" id="553611"/>
    <lineage>
        <taxon>Bacteria</taxon>
        <taxon>Pseudomonadati</taxon>
        <taxon>Pseudomonadota</taxon>
        <taxon>Gammaproteobacteria</taxon>
        <taxon>Vibrionales</taxon>
        <taxon>Vibrionaceae</taxon>
        <taxon>Photobacterium</taxon>
    </lineage>
</organism>